<dbReference type="OrthoDB" id="526867at2"/>
<feature type="chain" id="PRO_5012702050" description="DUF547 domain-containing protein" evidence="1">
    <location>
        <begin position="20"/>
        <end position="266"/>
    </location>
</feature>
<dbReference type="STRING" id="1921010.MMIC_P1318"/>
<feature type="domain" description="DUF547" evidence="2">
    <location>
        <begin position="74"/>
        <end position="187"/>
    </location>
</feature>
<dbReference type="AlphaFoldDB" id="A0A1L8CN81"/>
<reference evidence="3 4" key="1">
    <citation type="journal article" date="2017" name="Arch. Microbiol.">
        <title>Mariprofundus micogutta sp. nov., a novel iron-oxidizing zetaproteobacterium isolated from a deep-sea hydrothermal field at the Bayonnaise knoll of the Izu-Ogasawara arc, and a description of Mariprofundales ord. nov. and Zetaproteobacteria classis nov.</title>
        <authorList>
            <person name="Makita H."/>
            <person name="Tanaka E."/>
            <person name="Mitsunobu S."/>
            <person name="Miyazaki M."/>
            <person name="Nunoura T."/>
            <person name="Uematsu K."/>
            <person name="Takaki Y."/>
            <person name="Nishi S."/>
            <person name="Shimamura S."/>
            <person name="Takai K."/>
        </authorList>
    </citation>
    <scope>NUCLEOTIDE SEQUENCE [LARGE SCALE GENOMIC DNA]</scope>
    <source>
        <strain evidence="3 4">ET2</strain>
    </source>
</reference>
<dbReference type="InterPro" id="IPR006869">
    <property type="entry name" value="DUF547"/>
</dbReference>
<keyword evidence="4" id="KW-1185">Reference proteome</keyword>
<organism evidence="3 4">
    <name type="scientific">Mariprofundus micogutta</name>
    <dbReference type="NCBI Taxonomy" id="1921010"/>
    <lineage>
        <taxon>Bacteria</taxon>
        <taxon>Pseudomonadati</taxon>
        <taxon>Pseudomonadota</taxon>
        <taxon>Candidatius Mariprofundia</taxon>
        <taxon>Mariprofundales</taxon>
        <taxon>Mariprofundaceae</taxon>
        <taxon>Mariprofundus</taxon>
    </lineage>
</organism>
<feature type="signal peptide" evidence="1">
    <location>
        <begin position="1"/>
        <end position="19"/>
    </location>
</feature>
<protein>
    <recommendedName>
        <fullName evidence="2">DUF547 domain-containing protein</fullName>
    </recommendedName>
</protein>
<evidence type="ECO:0000313" key="4">
    <source>
        <dbReference type="Proteomes" id="UP000231632"/>
    </source>
</evidence>
<accession>A0A1L8CN81</accession>
<dbReference type="PANTHER" id="PTHR34386:SF1">
    <property type="entry name" value="GLUTAREDOXIN-LIKE PROTEIN NRDH"/>
    <property type="match status" value="1"/>
</dbReference>
<keyword evidence="1" id="KW-0732">Signal</keyword>
<dbReference type="InterPro" id="IPR051548">
    <property type="entry name" value="Grx-like_ET"/>
</dbReference>
<evidence type="ECO:0000259" key="2">
    <source>
        <dbReference type="Pfam" id="PF04784"/>
    </source>
</evidence>
<dbReference type="Proteomes" id="UP000231632">
    <property type="component" value="Unassembled WGS sequence"/>
</dbReference>
<proteinExistence type="predicted"/>
<comment type="caution">
    <text evidence="3">The sequence shown here is derived from an EMBL/GenBank/DDBJ whole genome shotgun (WGS) entry which is preliminary data.</text>
</comment>
<dbReference type="EMBL" id="BDFD01000009">
    <property type="protein sequence ID" value="GAV20353.1"/>
    <property type="molecule type" value="Genomic_DNA"/>
</dbReference>
<dbReference type="GO" id="GO:0045454">
    <property type="term" value="P:cell redox homeostasis"/>
    <property type="evidence" value="ECO:0007669"/>
    <property type="project" value="TreeGrafter"/>
</dbReference>
<evidence type="ECO:0000256" key="1">
    <source>
        <dbReference type="SAM" id="SignalP"/>
    </source>
</evidence>
<dbReference type="PANTHER" id="PTHR34386">
    <property type="entry name" value="GLUTAREDOXIN"/>
    <property type="match status" value="1"/>
</dbReference>
<gene>
    <name evidence="3" type="ORF">MMIC_P1318</name>
</gene>
<dbReference type="RefSeq" id="WP_072659669.1">
    <property type="nucleotide sequence ID" value="NZ_BDFD01000009.1"/>
</dbReference>
<sequence length="266" mass="30382">MRKLLFLCLLLASSINVQAAAFNHSDWDALLKKHVITVGQGEVTQVDYAGMAADRSDLKNYLSSLSATGMQQFESWPEQAQLAFLINAYNAWTIELILTAYPDIESIKELGSLFQSPWKKEFIPLLGEVRSLDDIEHGFIRAEGRYQNPYIHFAVNCASIGCPALLPEAYSAKTLDRQLKEATANFLRDRSRNRLEGQTLKISSIFKWYRQDFERGWEGFHSLEAFFSEHSESLDLSAADVKRLLAGDIEVEYLDYDWRLNGKRSR</sequence>
<dbReference type="GO" id="GO:0009055">
    <property type="term" value="F:electron transfer activity"/>
    <property type="evidence" value="ECO:0007669"/>
    <property type="project" value="TreeGrafter"/>
</dbReference>
<dbReference type="Pfam" id="PF04784">
    <property type="entry name" value="DUF547"/>
    <property type="match status" value="1"/>
</dbReference>
<name>A0A1L8CN81_9PROT</name>
<evidence type="ECO:0000313" key="3">
    <source>
        <dbReference type="EMBL" id="GAV20353.1"/>
    </source>
</evidence>